<evidence type="ECO:0000256" key="2">
    <source>
        <dbReference type="ARBA" id="ARBA00009994"/>
    </source>
</evidence>
<evidence type="ECO:0000256" key="8">
    <source>
        <dbReference type="RuleBase" id="RU364060"/>
    </source>
</evidence>
<comment type="subcellular location">
    <subcellularLocation>
        <location evidence="1 8">Nucleus</location>
    </subcellularLocation>
</comment>
<dbReference type="Gene3D" id="6.10.140.200">
    <property type="match status" value="1"/>
</dbReference>
<accession>A0A317XPP0</accession>
<evidence type="ECO:0000256" key="9">
    <source>
        <dbReference type="SAM" id="MobiDB-lite"/>
    </source>
</evidence>
<comment type="subunit">
    <text evidence="8">Component of the Mediator complex.</text>
</comment>
<dbReference type="STRING" id="1882483.A0A317XPP0"/>
<dbReference type="PANTHER" id="PTHR21428:SF11">
    <property type="entry name" value="MEDIATOR OF RNA POLYMERASE II TRANSCRIPTION SUBUNIT 7"/>
    <property type="match status" value="1"/>
</dbReference>
<dbReference type="FunCoup" id="A0A317XPP0">
    <property type="interactions" value="20"/>
</dbReference>
<sequence>MLPSPRQPHTSHSLPTQRLPNSTMNGHEDAGVTGGDAGDQNAQAGSSAQISTSFFPPPPQVYLRFTKRNLRLLGALNKHVIPANEPKWEELAPAQRMARQNSILTPILQLEKETRRQKLHEQGADNDFEMGVDDGEQDDDEAVDQGLNLPEFDMKLEMEPPNMDWIEEDGGYTVFGQLWPIPDTNPTLEELGIPVLYPLDSVNRKDLLISLLNTLLQTYREITADLLKPAQPYDVWIPAVPPNPADPNAPQQQAGAGAGAGAGSEQQGQPGFWSQSSAPKDRLKHIQNVVVNMQFLINQLRPIQAKETLKLFLSMQLERRRAETKLIKERCEQMNQKIEQLQESIRSHQT</sequence>
<evidence type="ECO:0000256" key="1">
    <source>
        <dbReference type="ARBA" id="ARBA00004123"/>
    </source>
</evidence>
<dbReference type="InterPro" id="IPR044888">
    <property type="entry name" value="Mediatior_Med7_sf"/>
</dbReference>
<evidence type="ECO:0000256" key="6">
    <source>
        <dbReference type="ARBA" id="ARBA00023163"/>
    </source>
</evidence>
<protein>
    <recommendedName>
        <fullName evidence="3 8">Mediator of RNA polymerase II transcription subunit 7</fullName>
    </recommendedName>
</protein>
<dbReference type="GO" id="GO:0006357">
    <property type="term" value="P:regulation of transcription by RNA polymerase II"/>
    <property type="evidence" value="ECO:0007669"/>
    <property type="project" value="InterPro"/>
</dbReference>
<evidence type="ECO:0000313" key="11">
    <source>
        <dbReference type="Proteomes" id="UP000246740"/>
    </source>
</evidence>
<comment type="similarity">
    <text evidence="2 8">Belongs to the Mediator complex subunit 7 family.</text>
</comment>
<keyword evidence="11" id="KW-1185">Reference proteome</keyword>
<organism evidence="10 11">
    <name type="scientific">Testicularia cyperi</name>
    <dbReference type="NCBI Taxonomy" id="1882483"/>
    <lineage>
        <taxon>Eukaryota</taxon>
        <taxon>Fungi</taxon>
        <taxon>Dikarya</taxon>
        <taxon>Basidiomycota</taxon>
        <taxon>Ustilaginomycotina</taxon>
        <taxon>Ustilaginomycetes</taxon>
        <taxon>Ustilaginales</taxon>
        <taxon>Anthracoideaceae</taxon>
        <taxon>Testicularia</taxon>
    </lineage>
</organism>
<gene>
    <name evidence="10" type="ORF">BCV70DRAFT_200912</name>
</gene>
<comment type="function">
    <text evidence="8">Component of the Mediator complex, a coactivator involved in the regulated transcription of nearly all RNA polymerase II-dependent genes. Mediator functions as a bridge to convey information from gene-specific regulatory proteins to the basal RNA polymerase II transcription machinery.</text>
</comment>
<evidence type="ECO:0000256" key="5">
    <source>
        <dbReference type="ARBA" id="ARBA00023159"/>
    </source>
</evidence>
<dbReference type="OrthoDB" id="10253553at2759"/>
<evidence type="ECO:0000313" key="10">
    <source>
        <dbReference type="EMBL" id="PWY99338.1"/>
    </source>
</evidence>
<dbReference type="GO" id="GO:0070847">
    <property type="term" value="C:core mediator complex"/>
    <property type="evidence" value="ECO:0007669"/>
    <property type="project" value="TreeGrafter"/>
</dbReference>
<feature type="compositionally biased region" description="Polar residues" evidence="9">
    <location>
        <begin position="7"/>
        <end position="25"/>
    </location>
</feature>
<dbReference type="InterPro" id="IPR037212">
    <property type="entry name" value="Med7/Med21-like"/>
</dbReference>
<keyword evidence="7 8" id="KW-0539">Nucleus</keyword>
<feature type="region of interest" description="Disordered" evidence="9">
    <location>
        <begin position="239"/>
        <end position="278"/>
    </location>
</feature>
<keyword evidence="6 8" id="KW-0804">Transcription</keyword>
<name>A0A317XPP0_9BASI</name>
<dbReference type="SUPFAM" id="SSF140718">
    <property type="entry name" value="Mediator hinge subcomplex-like"/>
    <property type="match status" value="1"/>
</dbReference>
<dbReference type="PANTHER" id="PTHR21428">
    <property type="entry name" value="MEDIATOR OF RNA POLYMERASE II TRANSCRIPTION SUBUNIT 7"/>
    <property type="match status" value="1"/>
</dbReference>
<keyword evidence="5 8" id="KW-0010">Activator</keyword>
<dbReference type="Pfam" id="PF05983">
    <property type="entry name" value="Med7"/>
    <property type="match status" value="1"/>
</dbReference>
<dbReference type="GO" id="GO:0003712">
    <property type="term" value="F:transcription coregulator activity"/>
    <property type="evidence" value="ECO:0007669"/>
    <property type="project" value="InterPro"/>
</dbReference>
<evidence type="ECO:0000256" key="3">
    <source>
        <dbReference type="ARBA" id="ARBA00020631"/>
    </source>
</evidence>
<dbReference type="GO" id="GO:0016592">
    <property type="term" value="C:mediator complex"/>
    <property type="evidence" value="ECO:0007669"/>
    <property type="project" value="InterPro"/>
</dbReference>
<dbReference type="InParanoid" id="A0A317XPP0"/>
<reference evidence="10 11" key="1">
    <citation type="journal article" date="2018" name="Mol. Biol. Evol.">
        <title>Broad Genomic Sampling Reveals a Smut Pathogenic Ancestry of the Fungal Clade Ustilaginomycotina.</title>
        <authorList>
            <person name="Kijpornyongpan T."/>
            <person name="Mondo S.J."/>
            <person name="Barry K."/>
            <person name="Sandor L."/>
            <person name="Lee J."/>
            <person name="Lipzen A."/>
            <person name="Pangilinan J."/>
            <person name="LaButti K."/>
            <person name="Hainaut M."/>
            <person name="Henrissat B."/>
            <person name="Grigoriev I.V."/>
            <person name="Spatafora J.W."/>
            <person name="Aime M.C."/>
        </authorList>
    </citation>
    <scope>NUCLEOTIDE SEQUENCE [LARGE SCALE GENOMIC DNA]</scope>
    <source>
        <strain evidence="10 11">MCA 3645</strain>
    </source>
</reference>
<dbReference type="AlphaFoldDB" id="A0A317XPP0"/>
<dbReference type="EMBL" id="KZ819195">
    <property type="protein sequence ID" value="PWY99338.1"/>
    <property type="molecule type" value="Genomic_DNA"/>
</dbReference>
<dbReference type="Proteomes" id="UP000246740">
    <property type="component" value="Unassembled WGS sequence"/>
</dbReference>
<feature type="region of interest" description="Disordered" evidence="9">
    <location>
        <begin position="1"/>
        <end position="56"/>
    </location>
</feature>
<keyword evidence="4 8" id="KW-0805">Transcription regulation</keyword>
<proteinExistence type="inferred from homology"/>
<evidence type="ECO:0000256" key="4">
    <source>
        <dbReference type="ARBA" id="ARBA00023015"/>
    </source>
</evidence>
<evidence type="ECO:0000256" key="7">
    <source>
        <dbReference type="ARBA" id="ARBA00023242"/>
    </source>
</evidence>
<dbReference type="InterPro" id="IPR009244">
    <property type="entry name" value="Mediatior_Med7"/>
</dbReference>